<dbReference type="GO" id="GO:0016593">
    <property type="term" value="C:Cdc73/Paf1 complex"/>
    <property type="evidence" value="ECO:0007669"/>
    <property type="project" value="InterPro"/>
</dbReference>
<gene>
    <name evidence="7" type="ORF">HETIRDRAFT_61137</name>
</gene>
<reference evidence="7 8" key="1">
    <citation type="journal article" date="2012" name="New Phytol.">
        <title>Insight into trade-off between wood decay and parasitism from the genome of a fungal forest pathogen.</title>
        <authorList>
            <person name="Olson A."/>
            <person name="Aerts A."/>
            <person name="Asiegbu F."/>
            <person name="Belbahri L."/>
            <person name="Bouzid O."/>
            <person name="Broberg A."/>
            <person name="Canback B."/>
            <person name="Coutinho P.M."/>
            <person name="Cullen D."/>
            <person name="Dalman K."/>
            <person name="Deflorio G."/>
            <person name="van Diepen L.T."/>
            <person name="Dunand C."/>
            <person name="Duplessis S."/>
            <person name="Durling M."/>
            <person name="Gonthier P."/>
            <person name="Grimwood J."/>
            <person name="Fossdal C.G."/>
            <person name="Hansson D."/>
            <person name="Henrissat B."/>
            <person name="Hietala A."/>
            <person name="Himmelstrand K."/>
            <person name="Hoffmeister D."/>
            <person name="Hogberg N."/>
            <person name="James T.Y."/>
            <person name="Karlsson M."/>
            <person name="Kohler A."/>
            <person name="Kues U."/>
            <person name="Lee Y.H."/>
            <person name="Lin Y.C."/>
            <person name="Lind M."/>
            <person name="Lindquist E."/>
            <person name="Lombard V."/>
            <person name="Lucas S."/>
            <person name="Lunden K."/>
            <person name="Morin E."/>
            <person name="Murat C."/>
            <person name="Park J."/>
            <person name="Raffaello T."/>
            <person name="Rouze P."/>
            <person name="Salamov A."/>
            <person name="Schmutz J."/>
            <person name="Solheim H."/>
            <person name="Stahlberg J."/>
            <person name="Velez H."/>
            <person name="de Vries R.P."/>
            <person name="Wiebenga A."/>
            <person name="Woodward S."/>
            <person name="Yakovlev I."/>
            <person name="Garbelotto M."/>
            <person name="Martin F."/>
            <person name="Grigoriev I.V."/>
            <person name="Stenlid J."/>
        </authorList>
    </citation>
    <scope>NUCLEOTIDE SEQUENCE [LARGE SCALE GENOMIC DNA]</scope>
    <source>
        <strain evidence="7 8">TC 32-1</strain>
    </source>
</reference>
<dbReference type="AlphaFoldDB" id="W4KGU9"/>
<dbReference type="InterPro" id="IPR031336">
    <property type="entry name" value="CDC73_C"/>
</dbReference>
<feature type="region of interest" description="Disordered" evidence="5">
    <location>
        <begin position="52"/>
        <end position="74"/>
    </location>
</feature>
<keyword evidence="8" id="KW-1185">Reference proteome</keyword>
<dbReference type="FunCoup" id="W4KGU9">
    <property type="interactions" value="71"/>
</dbReference>
<dbReference type="STRING" id="747525.W4KGU9"/>
<dbReference type="EMBL" id="KI925455">
    <property type="protein sequence ID" value="ETW85072.1"/>
    <property type="molecule type" value="Genomic_DNA"/>
</dbReference>
<dbReference type="PANTHER" id="PTHR12466">
    <property type="entry name" value="CDC73 DOMAIN PROTEIN"/>
    <property type="match status" value="1"/>
</dbReference>
<dbReference type="GO" id="GO:0032968">
    <property type="term" value="P:positive regulation of transcription elongation by RNA polymerase II"/>
    <property type="evidence" value="ECO:0007669"/>
    <property type="project" value="TreeGrafter"/>
</dbReference>
<dbReference type="GO" id="GO:0000993">
    <property type="term" value="F:RNA polymerase II complex binding"/>
    <property type="evidence" value="ECO:0007669"/>
    <property type="project" value="TreeGrafter"/>
</dbReference>
<dbReference type="PANTHER" id="PTHR12466:SF8">
    <property type="entry name" value="PARAFIBROMIN"/>
    <property type="match status" value="1"/>
</dbReference>
<comment type="similarity">
    <text evidence="2">Belongs to the CDC73 family.</text>
</comment>
<dbReference type="Pfam" id="PF05179">
    <property type="entry name" value="CDC73_C"/>
    <property type="match status" value="1"/>
</dbReference>
<dbReference type="Proteomes" id="UP000030671">
    <property type="component" value="Unassembled WGS sequence"/>
</dbReference>
<dbReference type="OrthoDB" id="2186602at2759"/>
<organism evidence="7 8">
    <name type="scientific">Heterobasidion irregulare (strain TC 32-1)</name>
    <dbReference type="NCBI Taxonomy" id="747525"/>
    <lineage>
        <taxon>Eukaryota</taxon>
        <taxon>Fungi</taxon>
        <taxon>Dikarya</taxon>
        <taxon>Basidiomycota</taxon>
        <taxon>Agaricomycotina</taxon>
        <taxon>Agaricomycetes</taxon>
        <taxon>Russulales</taxon>
        <taxon>Bondarzewiaceae</taxon>
        <taxon>Heterobasidion</taxon>
        <taxon>Heterobasidion annosum species complex</taxon>
    </lineage>
</organism>
<evidence type="ECO:0000256" key="4">
    <source>
        <dbReference type="ARBA" id="ARBA00023242"/>
    </source>
</evidence>
<evidence type="ECO:0000313" key="7">
    <source>
        <dbReference type="EMBL" id="ETW85072.1"/>
    </source>
</evidence>
<evidence type="ECO:0000313" key="8">
    <source>
        <dbReference type="Proteomes" id="UP000030671"/>
    </source>
</evidence>
<feature type="compositionally biased region" description="Low complexity" evidence="5">
    <location>
        <begin position="59"/>
        <end position="70"/>
    </location>
</feature>
<dbReference type="FunFam" id="3.40.50.11990:FF:000004">
    <property type="entry name" value="Potential RNA Pol II elongation accessory factor"/>
    <property type="match status" value="1"/>
</dbReference>
<dbReference type="Gene3D" id="3.40.50.11990">
    <property type="entry name" value="RNA polymerase II accessory factor, Cdc73 C-terminal domain"/>
    <property type="match status" value="1"/>
</dbReference>
<dbReference type="GO" id="GO:0006368">
    <property type="term" value="P:transcription elongation by RNA polymerase II"/>
    <property type="evidence" value="ECO:0007669"/>
    <property type="project" value="InterPro"/>
</dbReference>
<proteinExistence type="inferred from homology"/>
<sequence length="445" mass="48740">MSSPDALAALRSAAASKFSIAPVDSADALAPSLLLATHLRLSPTLVLPKSTPTRLRRPAAANTSAGASAAEPSDPLAEPDAFFSLAAVYLAWSLRDASSAEYMKHARESGLAVGFVGLTERKGVVEWLSGKLAHLDSVVPPTGGEGTTTPPGTPPPDGFFSKHARSTLRTAAHASHGRTPTASPAKRRYVADAHDLEIVKKIRQGEVELRDRTTVLRGIKANNFAAIRNAYTAKLKAIKDAKKPGKAPAAIPAVPDPKLLARRQKNYYPIIMISSSPTALVTMHNVKRFLEDALFEPSSDARARAAAEGNTRPEDLIPVYRRRTTIDPSGRETTTNQRYYVVDSVDALNKFGADAWDRVVCVMTTGQAWQFRPYKWKEPLSLFHHVKGVYVSWTNDPPNPKIKDWNVTEIKIDPNRRHVDKSTVAHFWKMLDTWTTQNKPSLMMA</sequence>
<dbReference type="KEGG" id="hir:HETIRDRAFT_61137"/>
<dbReference type="GeneID" id="20678534"/>
<dbReference type="InterPro" id="IPR007852">
    <property type="entry name" value="Cdc73/Parafibromin"/>
</dbReference>
<evidence type="ECO:0000259" key="6">
    <source>
        <dbReference type="Pfam" id="PF05179"/>
    </source>
</evidence>
<feature type="region of interest" description="Disordered" evidence="5">
    <location>
        <begin position="140"/>
        <end position="162"/>
    </location>
</feature>
<comment type="subcellular location">
    <subcellularLocation>
        <location evidence="1">Nucleus</location>
    </subcellularLocation>
</comment>
<dbReference type="eggNOG" id="KOG3786">
    <property type="taxonomic scope" value="Eukaryota"/>
</dbReference>
<evidence type="ECO:0000256" key="3">
    <source>
        <dbReference type="ARBA" id="ARBA00023163"/>
    </source>
</evidence>
<keyword evidence="3" id="KW-0804">Transcription</keyword>
<evidence type="ECO:0000256" key="1">
    <source>
        <dbReference type="ARBA" id="ARBA00004123"/>
    </source>
</evidence>
<keyword evidence="4" id="KW-0539">Nucleus</keyword>
<dbReference type="InterPro" id="IPR038103">
    <property type="entry name" value="CDC73_C_sf"/>
</dbReference>
<evidence type="ECO:0000256" key="2">
    <source>
        <dbReference type="ARBA" id="ARBA00010427"/>
    </source>
</evidence>
<dbReference type="InParanoid" id="W4KGU9"/>
<dbReference type="HOGENOM" id="CLU_025849_2_1_1"/>
<dbReference type="RefSeq" id="XP_009541865.1">
    <property type="nucleotide sequence ID" value="XM_009543570.1"/>
</dbReference>
<protein>
    <recommendedName>
        <fullName evidence="6">Cell division control protein 73 C-terminal domain-containing protein</fullName>
    </recommendedName>
</protein>
<name>W4KGU9_HETIT</name>
<accession>W4KGU9</accession>
<evidence type="ECO:0000256" key="5">
    <source>
        <dbReference type="SAM" id="MobiDB-lite"/>
    </source>
</evidence>
<feature type="domain" description="Cell division control protein 73 C-terminal" evidence="6">
    <location>
        <begin position="267"/>
        <end position="434"/>
    </location>
</feature>